<proteinExistence type="predicted"/>
<feature type="non-terminal residue" evidence="2">
    <location>
        <position position="124"/>
    </location>
</feature>
<keyword evidence="1" id="KW-1133">Transmembrane helix</keyword>
<protein>
    <submittedName>
        <fullName evidence="2">Membrane protein</fullName>
    </submittedName>
</protein>
<comment type="caution">
    <text evidence="2">The sequence shown here is derived from an EMBL/GenBank/DDBJ whole genome shotgun (WGS) entry which is preliminary data.</text>
</comment>
<dbReference type="Proteomes" id="UP000033428">
    <property type="component" value="Unassembled WGS sequence"/>
</dbReference>
<keyword evidence="1" id="KW-0812">Transmembrane</keyword>
<gene>
    <name evidence="2" type="ORF">OMAG_001382</name>
</gene>
<evidence type="ECO:0000313" key="3">
    <source>
        <dbReference type="Proteomes" id="UP000033428"/>
    </source>
</evidence>
<sequence length="124" mass="15019">MKPKSEDILILTIALFVLISFNHVNFRNDATYYIKRIKDAYYTENVEFNNYELKLGDDGKIKRERRIFFIQDRKPYFNYLSLPIKFYKFDFRYTWFIYTKIFAFLSILAVFVLASNLIGPQFAF</sequence>
<keyword evidence="1" id="KW-0472">Membrane</keyword>
<name>A0A0F0CTK0_9BACT</name>
<keyword evidence="3" id="KW-1185">Reference proteome</keyword>
<organism evidence="2 3">
    <name type="scientific">Candidatus Omnitrophus magneticus</name>
    <dbReference type="NCBI Taxonomy" id="1609969"/>
    <lineage>
        <taxon>Bacteria</taxon>
        <taxon>Pseudomonadati</taxon>
        <taxon>Candidatus Omnitrophota</taxon>
        <taxon>Candidatus Omnitrophus</taxon>
    </lineage>
</organism>
<evidence type="ECO:0000256" key="1">
    <source>
        <dbReference type="SAM" id="Phobius"/>
    </source>
</evidence>
<accession>A0A0F0CTK0</accession>
<dbReference type="AlphaFoldDB" id="A0A0F0CTK0"/>
<evidence type="ECO:0000313" key="2">
    <source>
        <dbReference type="EMBL" id="KJJ84750.1"/>
    </source>
</evidence>
<feature type="transmembrane region" description="Helical" evidence="1">
    <location>
        <begin position="7"/>
        <end position="26"/>
    </location>
</feature>
<dbReference type="EMBL" id="JYNY01000272">
    <property type="protein sequence ID" value="KJJ84750.1"/>
    <property type="molecule type" value="Genomic_DNA"/>
</dbReference>
<feature type="transmembrane region" description="Helical" evidence="1">
    <location>
        <begin position="95"/>
        <end position="118"/>
    </location>
</feature>
<reference evidence="2 3" key="1">
    <citation type="submission" date="2015-02" db="EMBL/GenBank/DDBJ databases">
        <title>Single-cell genomics of uncultivated deep-branching MTB reveals a conserved set of magnetosome genes.</title>
        <authorList>
            <person name="Kolinko S."/>
            <person name="Richter M."/>
            <person name="Glockner F.O."/>
            <person name="Brachmann A."/>
            <person name="Schuler D."/>
        </authorList>
    </citation>
    <scope>NUCLEOTIDE SEQUENCE [LARGE SCALE GENOMIC DNA]</scope>
    <source>
        <strain evidence="2">SKK-01</strain>
    </source>
</reference>